<feature type="chain" id="PRO_5003073570" evidence="9">
    <location>
        <begin position="24"/>
        <end position="166"/>
    </location>
</feature>
<dbReference type="SUPFAM" id="SSF56436">
    <property type="entry name" value="C-type lectin-like"/>
    <property type="match status" value="1"/>
</dbReference>
<dbReference type="AlphaFoldDB" id="D5J9S1"/>
<dbReference type="InterPro" id="IPR001304">
    <property type="entry name" value="C-type_lectin-like"/>
</dbReference>
<keyword evidence="5 11" id="KW-0430">Lectin</keyword>
<reference evidence="11" key="1">
    <citation type="journal article" date="2010" name="BMC Mol. Biol.">
        <title>Transcriptomic analysis of the venom gland of the red-headed krait (Bungarus flaviceps) using expressed sequence tags.</title>
        <authorList>
            <person name="Siang A.S."/>
            <person name="Doley R."/>
            <person name="Vonk F.J."/>
            <person name="Kini R.M."/>
        </authorList>
    </citation>
    <scope>NUCLEOTIDE SEQUENCE</scope>
</reference>
<dbReference type="GO" id="GO:0030246">
    <property type="term" value="F:carbohydrate binding"/>
    <property type="evidence" value="ECO:0007669"/>
    <property type="project" value="UniProtKB-KW"/>
</dbReference>
<dbReference type="GO" id="GO:0005576">
    <property type="term" value="C:extracellular region"/>
    <property type="evidence" value="ECO:0007669"/>
    <property type="project" value="UniProtKB-SubCell"/>
</dbReference>
<evidence type="ECO:0000256" key="8">
    <source>
        <dbReference type="ARBA" id="ARBA00023180"/>
    </source>
</evidence>
<evidence type="ECO:0000256" key="9">
    <source>
        <dbReference type="SAM" id="SignalP"/>
    </source>
</evidence>
<feature type="signal peptide" evidence="9">
    <location>
        <begin position="1"/>
        <end position="23"/>
    </location>
</feature>
<evidence type="ECO:0000256" key="4">
    <source>
        <dbReference type="ARBA" id="ARBA00022723"/>
    </source>
</evidence>
<proteinExistence type="evidence at transcript level"/>
<dbReference type="PANTHER" id="PTHR22803">
    <property type="entry name" value="MANNOSE, PHOSPHOLIPASE, LECTIN RECEPTOR RELATED"/>
    <property type="match status" value="1"/>
</dbReference>
<dbReference type="PRINTS" id="PR01504">
    <property type="entry name" value="PNCREATITSAP"/>
</dbReference>
<evidence type="ECO:0000313" key="11">
    <source>
        <dbReference type="EMBL" id="ADF50042.1"/>
    </source>
</evidence>
<evidence type="ECO:0000256" key="7">
    <source>
        <dbReference type="ARBA" id="ARBA00023157"/>
    </source>
</evidence>
<dbReference type="FunFam" id="3.10.100.10:FF:000015">
    <property type="entry name" value="C-type lectin Cal"/>
    <property type="match status" value="1"/>
</dbReference>
<dbReference type="PROSITE" id="PS00615">
    <property type="entry name" value="C_TYPE_LECTIN_1"/>
    <property type="match status" value="1"/>
</dbReference>
<evidence type="ECO:0000256" key="1">
    <source>
        <dbReference type="ARBA" id="ARBA00004613"/>
    </source>
</evidence>
<dbReference type="EMBL" id="GU190822">
    <property type="protein sequence ID" value="ADF50042.1"/>
    <property type="molecule type" value="mRNA"/>
</dbReference>
<dbReference type="InterPro" id="IPR018378">
    <property type="entry name" value="C-type_lectin_CS"/>
</dbReference>
<evidence type="ECO:0000256" key="6">
    <source>
        <dbReference type="ARBA" id="ARBA00022837"/>
    </source>
</evidence>
<keyword evidence="3" id="KW-0964">Secreted</keyword>
<keyword evidence="9" id="KW-0732">Signal</keyword>
<comment type="similarity">
    <text evidence="2">Belongs to the true venom lectin family.</text>
</comment>
<evidence type="ECO:0000256" key="5">
    <source>
        <dbReference type="ARBA" id="ARBA00022734"/>
    </source>
</evidence>
<dbReference type="PROSITE" id="PS50041">
    <property type="entry name" value="C_TYPE_LECTIN_2"/>
    <property type="match status" value="1"/>
</dbReference>
<evidence type="ECO:0000256" key="3">
    <source>
        <dbReference type="ARBA" id="ARBA00022525"/>
    </source>
</evidence>
<feature type="domain" description="C-type lectin" evidence="10">
    <location>
        <begin position="35"/>
        <end position="156"/>
    </location>
</feature>
<protein>
    <submittedName>
        <fullName evidence="11">C-type lectin</fullName>
    </submittedName>
</protein>
<comment type="subcellular location">
    <subcellularLocation>
        <location evidence="1">Secreted</location>
    </subcellularLocation>
</comment>
<dbReference type="Pfam" id="PF00059">
    <property type="entry name" value="Lectin_C"/>
    <property type="match status" value="1"/>
</dbReference>
<sequence>MERFIFLSLGLLVVALSLRGTGADDPQCPFDWSFYNGHCYKVFKKLKNWRDAEMSCRQQEEGSHLASIQSWAESAYVANLISHNVLLTNVWIGLSDPWKQRIWYWSDGSRFRYKSWKLGEPNNFLWNEYCVELWSLSGYLGWNDQNCGFRRYFVCKFQPQGEGSTW</sequence>
<keyword evidence="7" id="KW-1015">Disulfide bond</keyword>
<dbReference type="InterPro" id="IPR016187">
    <property type="entry name" value="CTDL_fold"/>
</dbReference>
<dbReference type="SMART" id="SM00034">
    <property type="entry name" value="CLECT"/>
    <property type="match status" value="1"/>
</dbReference>
<keyword evidence="6" id="KW-0106">Calcium</keyword>
<name>D5J9S1_9SAUR</name>
<dbReference type="GO" id="GO:0046872">
    <property type="term" value="F:metal ion binding"/>
    <property type="evidence" value="ECO:0007669"/>
    <property type="project" value="UniProtKB-KW"/>
</dbReference>
<dbReference type="InterPro" id="IPR016186">
    <property type="entry name" value="C-type_lectin-like/link_sf"/>
</dbReference>
<keyword evidence="4" id="KW-0479">Metal-binding</keyword>
<dbReference type="InterPro" id="IPR050111">
    <property type="entry name" value="C-type_lectin/snaclec_domain"/>
</dbReference>
<accession>D5J9S1</accession>
<keyword evidence="8" id="KW-0325">Glycoprotein</keyword>
<evidence type="ECO:0000256" key="2">
    <source>
        <dbReference type="ARBA" id="ARBA00006250"/>
    </source>
</evidence>
<organism evidence="11">
    <name type="scientific">Bungarus flaviceps</name>
    <dbReference type="NCBI Taxonomy" id="8614"/>
    <lineage>
        <taxon>Eukaryota</taxon>
        <taxon>Metazoa</taxon>
        <taxon>Chordata</taxon>
        <taxon>Craniata</taxon>
        <taxon>Vertebrata</taxon>
        <taxon>Euteleostomi</taxon>
        <taxon>Lepidosauria</taxon>
        <taxon>Squamata</taxon>
        <taxon>Bifurcata</taxon>
        <taxon>Unidentata</taxon>
        <taxon>Episquamata</taxon>
        <taxon>Toxicofera</taxon>
        <taxon>Serpentes</taxon>
        <taxon>Colubroidea</taxon>
        <taxon>Elapidae</taxon>
        <taxon>Bungarinae</taxon>
        <taxon>Bungarus</taxon>
    </lineage>
</organism>
<evidence type="ECO:0000259" key="10">
    <source>
        <dbReference type="PROSITE" id="PS50041"/>
    </source>
</evidence>
<dbReference type="Gene3D" id="3.10.100.10">
    <property type="entry name" value="Mannose-Binding Protein A, subunit A"/>
    <property type="match status" value="1"/>
</dbReference>